<reference evidence="2" key="1">
    <citation type="submission" date="2015-04" db="EMBL/GenBank/DDBJ databases">
        <title>The genome sequence of the plant pathogenic Rhizarian Plasmodiophora brassicae reveals insights in its biotrophic life cycle and the origin of chitin synthesis.</title>
        <authorList>
            <person name="Schwelm A."/>
            <person name="Fogelqvist J."/>
            <person name="Knaust A."/>
            <person name="Julke S."/>
            <person name="Lilja T."/>
            <person name="Dhandapani V."/>
            <person name="Bonilla-Rosso G."/>
            <person name="Karlsson M."/>
            <person name="Shevchenko A."/>
            <person name="Choi S.R."/>
            <person name="Kim H.G."/>
            <person name="Park J.Y."/>
            <person name="Lim Y.P."/>
            <person name="Ludwig-Muller J."/>
            <person name="Dixelius C."/>
        </authorList>
    </citation>
    <scope>NUCLEOTIDE SEQUENCE</scope>
    <source>
        <tissue evidence="2">Potato root galls</tissue>
    </source>
</reference>
<dbReference type="AlphaFoldDB" id="A0A0H5RDN1"/>
<protein>
    <submittedName>
        <fullName evidence="2">Uncharacterized protein</fullName>
    </submittedName>
</protein>
<accession>A0A0H5RDN1</accession>
<sequence length="128" mass="13952">MSRKCLRATCDNDVTERSNRAHYCCVNCRLMVRAEKARLRRKTSKQLTDGAPSLFTRRKEFDPESGLISRDNGDSSESSYGSRSNATVLPSFKDPIPALSQLAAICAARYRKKVGGGAGGPSPIEPVS</sequence>
<name>A0A0H5RDN1_9EUKA</name>
<organism evidence="2">
    <name type="scientific">Spongospora subterranea</name>
    <dbReference type="NCBI Taxonomy" id="70186"/>
    <lineage>
        <taxon>Eukaryota</taxon>
        <taxon>Sar</taxon>
        <taxon>Rhizaria</taxon>
        <taxon>Endomyxa</taxon>
        <taxon>Phytomyxea</taxon>
        <taxon>Plasmodiophorida</taxon>
        <taxon>Plasmodiophoridae</taxon>
        <taxon>Spongospora</taxon>
    </lineage>
</organism>
<evidence type="ECO:0000256" key="1">
    <source>
        <dbReference type="SAM" id="MobiDB-lite"/>
    </source>
</evidence>
<feature type="compositionally biased region" description="Low complexity" evidence="1">
    <location>
        <begin position="75"/>
        <end position="84"/>
    </location>
</feature>
<proteinExistence type="predicted"/>
<dbReference type="EMBL" id="HACM01011230">
    <property type="protein sequence ID" value="CRZ11672.1"/>
    <property type="molecule type" value="Transcribed_RNA"/>
</dbReference>
<feature type="region of interest" description="Disordered" evidence="1">
    <location>
        <begin position="39"/>
        <end position="91"/>
    </location>
</feature>
<evidence type="ECO:0000313" key="2">
    <source>
        <dbReference type="EMBL" id="CRZ11672.1"/>
    </source>
</evidence>